<feature type="transmembrane region" description="Helical" evidence="1">
    <location>
        <begin position="64"/>
        <end position="82"/>
    </location>
</feature>
<organism evidence="2 3">
    <name type="scientific">Heracleum sosnowskyi</name>
    <dbReference type="NCBI Taxonomy" id="360622"/>
    <lineage>
        <taxon>Eukaryota</taxon>
        <taxon>Viridiplantae</taxon>
        <taxon>Streptophyta</taxon>
        <taxon>Embryophyta</taxon>
        <taxon>Tracheophyta</taxon>
        <taxon>Spermatophyta</taxon>
        <taxon>Magnoliopsida</taxon>
        <taxon>eudicotyledons</taxon>
        <taxon>Gunneridae</taxon>
        <taxon>Pentapetalae</taxon>
        <taxon>asterids</taxon>
        <taxon>campanulids</taxon>
        <taxon>Apiales</taxon>
        <taxon>Apiaceae</taxon>
        <taxon>Apioideae</taxon>
        <taxon>apioid superclade</taxon>
        <taxon>Tordylieae</taxon>
        <taxon>Tordyliinae</taxon>
        <taxon>Heracleum</taxon>
    </lineage>
</organism>
<evidence type="ECO:0000313" key="2">
    <source>
        <dbReference type="EMBL" id="KAK1377448.1"/>
    </source>
</evidence>
<keyword evidence="1" id="KW-0472">Membrane</keyword>
<dbReference type="EMBL" id="JAUIZM010000006">
    <property type="protein sequence ID" value="KAK1377448.1"/>
    <property type="molecule type" value="Genomic_DNA"/>
</dbReference>
<reference evidence="2" key="1">
    <citation type="submission" date="2023-02" db="EMBL/GenBank/DDBJ databases">
        <title>Genome of toxic invasive species Heracleum sosnowskyi carries increased number of genes despite the absence of recent whole-genome duplications.</title>
        <authorList>
            <person name="Schelkunov M."/>
            <person name="Shtratnikova V."/>
            <person name="Makarenko M."/>
            <person name="Klepikova A."/>
            <person name="Omelchenko D."/>
            <person name="Novikova G."/>
            <person name="Obukhova E."/>
            <person name="Bogdanov V."/>
            <person name="Penin A."/>
            <person name="Logacheva M."/>
        </authorList>
    </citation>
    <scope>NUCLEOTIDE SEQUENCE</scope>
    <source>
        <strain evidence="2">Hsosn_3</strain>
        <tissue evidence="2">Leaf</tissue>
    </source>
</reference>
<keyword evidence="3" id="KW-1185">Reference proteome</keyword>
<evidence type="ECO:0000313" key="3">
    <source>
        <dbReference type="Proteomes" id="UP001237642"/>
    </source>
</evidence>
<evidence type="ECO:0000256" key="1">
    <source>
        <dbReference type="SAM" id="Phobius"/>
    </source>
</evidence>
<name>A0AAD8MMM2_9APIA</name>
<keyword evidence="1" id="KW-0812">Transmembrane</keyword>
<accession>A0AAD8MMM2</accession>
<keyword evidence="1" id="KW-1133">Transmembrane helix</keyword>
<reference evidence="2" key="2">
    <citation type="submission" date="2023-05" db="EMBL/GenBank/DDBJ databases">
        <authorList>
            <person name="Schelkunov M.I."/>
        </authorList>
    </citation>
    <scope>NUCLEOTIDE SEQUENCE</scope>
    <source>
        <strain evidence="2">Hsosn_3</strain>
        <tissue evidence="2">Leaf</tissue>
    </source>
</reference>
<protein>
    <submittedName>
        <fullName evidence="2">Uncharacterized protein</fullName>
    </submittedName>
</protein>
<gene>
    <name evidence="2" type="ORF">POM88_024192</name>
</gene>
<sequence>MHVSPDKEASNDLQIWDLEWSSLPSFPDSLRNLLGHNREANPVSAFGILHIGTSYKFIQTFYDFIYLLSVIYSLISSTYALVKLKHFLTFQIQTTVQYILLCLSHTLRADKSDIL</sequence>
<comment type="caution">
    <text evidence="2">The sequence shown here is derived from an EMBL/GenBank/DDBJ whole genome shotgun (WGS) entry which is preliminary data.</text>
</comment>
<dbReference type="Proteomes" id="UP001237642">
    <property type="component" value="Unassembled WGS sequence"/>
</dbReference>
<proteinExistence type="predicted"/>
<dbReference type="AlphaFoldDB" id="A0AAD8MMM2"/>